<evidence type="ECO:0000313" key="2">
    <source>
        <dbReference type="Proteomes" id="UP000724584"/>
    </source>
</evidence>
<gene>
    <name evidence="1" type="ORF">F5144DRAFT_553335</name>
</gene>
<evidence type="ECO:0000313" key="1">
    <source>
        <dbReference type="EMBL" id="KAH6649539.1"/>
    </source>
</evidence>
<name>A0ACB7PR17_9PEZI</name>
<sequence>MSVYALALSASHEFTKTPVPQLNLLTGLGIEGDCHLGATVQHRSRLHITPPPANLRQVHLIPKEILDARDLAPGQIGENVTTVGIDLLALGRGTKLHFLPTPTTTPNSDNNDNESDNNADLQTPHAVVVIQGLRNPCPQIDRFRPGLKETFVVRDGERRIVGRTAGVMGTVEVGGEVRVGMRVVVEEAEGGFEALECV</sequence>
<keyword evidence="2" id="KW-1185">Reference proteome</keyword>
<comment type="caution">
    <text evidence="1">The sequence shown here is derived from an EMBL/GenBank/DDBJ whole genome shotgun (WGS) entry which is preliminary data.</text>
</comment>
<proteinExistence type="predicted"/>
<dbReference type="Proteomes" id="UP000724584">
    <property type="component" value="Unassembled WGS sequence"/>
</dbReference>
<dbReference type="EMBL" id="JAGIZQ010000001">
    <property type="protein sequence ID" value="KAH6649539.1"/>
    <property type="molecule type" value="Genomic_DNA"/>
</dbReference>
<reference evidence="1 2" key="1">
    <citation type="journal article" date="2021" name="Nat. Commun.">
        <title>Genetic determinants of endophytism in the Arabidopsis root mycobiome.</title>
        <authorList>
            <person name="Mesny F."/>
            <person name="Miyauchi S."/>
            <person name="Thiergart T."/>
            <person name="Pickel B."/>
            <person name="Atanasova L."/>
            <person name="Karlsson M."/>
            <person name="Huettel B."/>
            <person name="Barry K.W."/>
            <person name="Haridas S."/>
            <person name="Chen C."/>
            <person name="Bauer D."/>
            <person name="Andreopoulos W."/>
            <person name="Pangilinan J."/>
            <person name="LaButti K."/>
            <person name="Riley R."/>
            <person name="Lipzen A."/>
            <person name="Clum A."/>
            <person name="Drula E."/>
            <person name="Henrissat B."/>
            <person name="Kohler A."/>
            <person name="Grigoriev I.V."/>
            <person name="Martin F.M."/>
            <person name="Hacquard S."/>
        </authorList>
    </citation>
    <scope>NUCLEOTIDE SEQUENCE [LARGE SCALE GENOMIC DNA]</scope>
    <source>
        <strain evidence="1 2">MPI-SDFR-AT-0079</strain>
    </source>
</reference>
<accession>A0ACB7PR17</accession>
<organism evidence="1 2">
    <name type="scientific">Chaetomium tenue</name>
    <dbReference type="NCBI Taxonomy" id="1854479"/>
    <lineage>
        <taxon>Eukaryota</taxon>
        <taxon>Fungi</taxon>
        <taxon>Dikarya</taxon>
        <taxon>Ascomycota</taxon>
        <taxon>Pezizomycotina</taxon>
        <taxon>Sordariomycetes</taxon>
        <taxon>Sordariomycetidae</taxon>
        <taxon>Sordariales</taxon>
        <taxon>Chaetomiaceae</taxon>
        <taxon>Chaetomium</taxon>
    </lineage>
</organism>
<protein>
    <submittedName>
        <fullName evidence="1">Pyruvate kinase-like protein</fullName>
    </submittedName>
</protein>